<dbReference type="AlphaFoldDB" id="A0A0A1VNU8"/>
<protein>
    <submittedName>
        <fullName evidence="1">Uncharacterized protein</fullName>
    </submittedName>
</protein>
<evidence type="ECO:0000313" key="2">
    <source>
        <dbReference type="Proteomes" id="UP000030321"/>
    </source>
</evidence>
<accession>A0A0A1VNU8</accession>
<comment type="caution">
    <text evidence="1">The sequence shown here is derived from an EMBL/GenBank/DDBJ whole genome shotgun (WGS) entry which is preliminary data.</text>
</comment>
<sequence>MEYEDLKDGSVTDIKKFRSLYIANPKGSYGGDFIVTVYAANY</sequence>
<gene>
    <name evidence="1" type="ORF">N44_00598</name>
</gene>
<organism evidence="1 2">
    <name type="scientific">Microcystis aeruginosa NIES-44</name>
    <dbReference type="NCBI Taxonomy" id="449439"/>
    <lineage>
        <taxon>Bacteria</taxon>
        <taxon>Bacillati</taxon>
        <taxon>Cyanobacteriota</taxon>
        <taxon>Cyanophyceae</taxon>
        <taxon>Oscillatoriophycideae</taxon>
        <taxon>Chroococcales</taxon>
        <taxon>Microcystaceae</taxon>
        <taxon>Microcystis</taxon>
    </lineage>
</organism>
<dbReference type="Proteomes" id="UP000030321">
    <property type="component" value="Unassembled WGS sequence"/>
</dbReference>
<proteinExistence type="predicted"/>
<reference evidence="2" key="1">
    <citation type="journal article" date="2015" name="Genome">
        <title>Whole Genome Sequence of the Non-Microcystin-Producing Microcystis aeruginosa Strain NIES-44.</title>
        <authorList>
            <person name="Okano K."/>
            <person name="Miyata N."/>
            <person name="Ozaki Y."/>
        </authorList>
    </citation>
    <scope>NUCLEOTIDE SEQUENCE [LARGE SCALE GENOMIC DNA]</scope>
    <source>
        <strain evidence="2">NIES-44</strain>
    </source>
</reference>
<evidence type="ECO:0000313" key="1">
    <source>
        <dbReference type="EMBL" id="GAL91229.1"/>
    </source>
</evidence>
<name>A0A0A1VNU8_MICAE</name>
<dbReference type="EMBL" id="BBPA01000002">
    <property type="protein sequence ID" value="GAL91229.1"/>
    <property type="molecule type" value="Genomic_DNA"/>
</dbReference>